<proteinExistence type="predicted"/>
<dbReference type="Proteomes" id="UP000653076">
    <property type="component" value="Unassembled WGS sequence"/>
</dbReference>
<comment type="caution">
    <text evidence="1">The sequence shown here is derived from an EMBL/GenBank/DDBJ whole genome shotgun (WGS) entry which is preliminary data.</text>
</comment>
<organism evidence="1 2">
    <name type="scientific">Micromonospora qiuiae</name>
    <dbReference type="NCBI Taxonomy" id="502268"/>
    <lineage>
        <taxon>Bacteria</taxon>
        <taxon>Bacillati</taxon>
        <taxon>Actinomycetota</taxon>
        <taxon>Actinomycetes</taxon>
        <taxon>Micromonosporales</taxon>
        <taxon>Micromonosporaceae</taxon>
        <taxon>Micromonospora</taxon>
    </lineage>
</organism>
<reference evidence="1 2" key="1">
    <citation type="submission" date="2021-01" db="EMBL/GenBank/DDBJ databases">
        <title>Whole genome shotgun sequence of Verrucosispora qiuiae NBRC 106684.</title>
        <authorList>
            <person name="Komaki H."/>
            <person name="Tamura T."/>
        </authorList>
    </citation>
    <scope>NUCLEOTIDE SEQUENCE [LARGE SCALE GENOMIC DNA]</scope>
    <source>
        <strain evidence="1 2">NBRC 106684</strain>
    </source>
</reference>
<name>A0ABQ4JI66_9ACTN</name>
<protein>
    <submittedName>
        <fullName evidence="1">Uncharacterized protein</fullName>
    </submittedName>
</protein>
<accession>A0ABQ4JI66</accession>
<sequence>MSRCPRGAPEETGDLTGKQTHYAPILPRFHACEAVPLKEIGDLALSAGAKAL</sequence>
<evidence type="ECO:0000313" key="1">
    <source>
        <dbReference type="EMBL" id="GIJ30272.1"/>
    </source>
</evidence>
<keyword evidence="2" id="KW-1185">Reference proteome</keyword>
<evidence type="ECO:0000313" key="2">
    <source>
        <dbReference type="Proteomes" id="UP000653076"/>
    </source>
</evidence>
<dbReference type="EMBL" id="BOPC01000103">
    <property type="protein sequence ID" value="GIJ30272.1"/>
    <property type="molecule type" value="Genomic_DNA"/>
</dbReference>
<gene>
    <name evidence="1" type="ORF">Vqi01_54340</name>
</gene>